<evidence type="ECO:0000256" key="6">
    <source>
        <dbReference type="ARBA" id="ARBA00023136"/>
    </source>
</evidence>
<evidence type="ECO:0000256" key="7">
    <source>
        <dbReference type="SAM" id="Phobius"/>
    </source>
</evidence>
<dbReference type="EMBL" id="BNJF01000002">
    <property type="protein sequence ID" value="GHO45799.1"/>
    <property type="molecule type" value="Genomic_DNA"/>
</dbReference>
<dbReference type="AlphaFoldDB" id="A0A8J3I5L0"/>
<accession>A0A8J3I5L0</accession>
<dbReference type="PANTHER" id="PTHR23513:SF11">
    <property type="entry name" value="STAPHYLOFERRIN A TRANSPORTER"/>
    <property type="match status" value="1"/>
</dbReference>
<comment type="subcellular location">
    <subcellularLocation>
        <location evidence="1">Cell membrane</location>
        <topology evidence="1">Multi-pass membrane protein</topology>
    </subcellularLocation>
</comment>
<evidence type="ECO:0000313" key="8">
    <source>
        <dbReference type="EMBL" id="GHO45799.1"/>
    </source>
</evidence>
<evidence type="ECO:0008006" key="10">
    <source>
        <dbReference type="Google" id="ProtNLM"/>
    </source>
</evidence>
<feature type="transmembrane region" description="Helical" evidence="7">
    <location>
        <begin position="74"/>
        <end position="95"/>
    </location>
</feature>
<evidence type="ECO:0000256" key="1">
    <source>
        <dbReference type="ARBA" id="ARBA00004651"/>
    </source>
</evidence>
<dbReference type="GO" id="GO:0005886">
    <property type="term" value="C:plasma membrane"/>
    <property type="evidence" value="ECO:0007669"/>
    <property type="project" value="UniProtKB-SubCell"/>
</dbReference>
<evidence type="ECO:0000256" key="4">
    <source>
        <dbReference type="ARBA" id="ARBA00022692"/>
    </source>
</evidence>
<evidence type="ECO:0000256" key="2">
    <source>
        <dbReference type="ARBA" id="ARBA00022448"/>
    </source>
</evidence>
<evidence type="ECO:0000256" key="5">
    <source>
        <dbReference type="ARBA" id="ARBA00022989"/>
    </source>
</evidence>
<dbReference type="SUPFAM" id="SSF103473">
    <property type="entry name" value="MFS general substrate transporter"/>
    <property type="match status" value="1"/>
</dbReference>
<keyword evidence="3" id="KW-1003">Cell membrane</keyword>
<name>A0A8J3I5L0_9CHLR</name>
<proteinExistence type="predicted"/>
<reference evidence="8" key="1">
    <citation type="submission" date="2020-10" db="EMBL/GenBank/DDBJ databases">
        <title>Taxonomic study of unclassified bacteria belonging to the class Ktedonobacteria.</title>
        <authorList>
            <person name="Yabe S."/>
            <person name="Wang C.M."/>
            <person name="Zheng Y."/>
            <person name="Sakai Y."/>
            <person name="Cavaletti L."/>
            <person name="Monciardini P."/>
            <person name="Donadio S."/>
        </authorList>
    </citation>
    <scope>NUCLEOTIDE SEQUENCE</scope>
    <source>
        <strain evidence="8">SOSP1-1</strain>
    </source>
</reference>
<dbReference type="RefSeq" id="WP_220195226.1">
    <property type="nucleotide sequence ID" value="NZ_BNJF01000002.1"/>
</dbReference>
<dbReference type="Proteomes" id="UP000612362">
    <property type="component" value="Unassembled WGS sequence"/>
</dbReference>
<organism evidence="8 9">
    <name type="scientific">Ktedonospora formicarum</name>
    <dbReference type="NCBI Taxonomy" id="2778364"/>
    <lineage>
        <taxon>Bacteria</taxon>
        <taxon>Bacillati</taxon>
        <taxon>Chloroflexota</taxon>
        <taxon>Ktedonobacteria</taxon>
        <taxon>Ktedonobacterales</taxon>
        <taxon>Ktedonobacteraceae</taxon>
        <taxon>Ktedonospora</taxon>
    </lineage>
</organism>
<comment type="caution">
    <text evidence="8">The sequence shown here is derived from an EMBL/GenBank/DDBJ whole genome shotgun (WGS) entry which is preliminary data.</text>
</comment>
<dbReference type="PANTHER" id="PTHR23513">
    <property type="entry name" value="INTEGRAL MEMBRANE EFFLUX PROTEIN-RELATED"/>
    <property type="match status" value="1"/>
</dbReference>
<dbReference type="Pfam" id="PF05977">
    <property type="entry name" value="MFS_3"/>
    <property type="match status" value="1"/>
</dbReference>
<keyword evidence="2" id="KW-0813">Transport</keyword>
<dbReference type="InterPro" id="IPR036259">
    <property type="entry name" value="MFS_trans_sf"/>
</dbReference>
<sequence length="148" mass="15488">MPESLRDPVFRKYVGAQFVSQAGNASQAFAISLIALSGHGIWALLTAVLLNQLPCIAFSLWGGNIADRYPRRAVLLWTLGIMTAIAVILGGLQFMGSLSLVMLYAMQVLSSAVGGIFSPAEAALVQEFVSPAVLLNAKLINAVAIGGG</sequence>
<feature type="transmembrane region" description="Helical" evidence="7">
    <location>
        <begin position="41"/>
        <end position="62"/>
    </location>
</feature>
<dbReference type="InterPro" id="IPR010290">
    <property type="entry name" value="TM_effector"/>
</dbReference>
<protein>
    <recommendedName>
        <fullName evidence="10">MFS transporter</fullName>
    </recommendedName>
</protein>
<keyword evidence="9" id="KW-1185">Reference proteome</keyword>
<dbReference type="Gene3D" id="1.20.1250.20">
    <property type="entry name" value="MFS general substrate transporter like domains"/>
    <property type="match status" value="1"/>
</dbReference>
<keyword evidence="5 7" id="KW-1133">Transmembrane helix</keyword>
<keyword evidence="6 7" id="KW-0472">Membrane</keyword>
<gene>
    <name evidence="8" type="ORF">KSX_39620</name>
</gene>
<evidence type="ECO:0000313" key="9">
    <source>
        <dbReference type="Proteomes" id="UP000612362"/>
    </source>
</evidence>
<keyword evidence="4 7" id="KW-0812">Transmembrane</keyword>
<evidence type="ECO:0000256" key="3">
    <source>
        <dbReference type="ARBA" id="ARBA00022475"/>
    </source>
</evidence>